<reference evidence="9 10" key="1">
    <citation type="submission" date="2017-07" db="EMBL/GenBank/DDBJ databases">
        <title>Genome sequencing and assembly of Paenibacillus rigui.</title>
        <authorList>
            <person name="Mayilraj S."/>
        </authorList>
    </citation>
    <scope>NUCLEOTIDE SEQUENCE [LARGE SCALE GENOMIC DNA]</scope>
    <source>
        <strain evidence="9 10">JCM 16352</strain>
    </source>
</reference>
<feature type="transmembrane region" description="Helical" evidence="7">
    <location>
        <begin position="152"/>
        <end position="172"/>
    </location>
</feature>
<feature type="transmembrane region" description="Helical" evidence="7">
    <location>
        <begin position="243"/>
        <end position="266"/>
    </location>
</feature>
<dbReference type="InterPro" id="IPR051258">
    <property type="entry name" value="Diverse_Substrate_Transporter"/>
</dbReference>
<feature type="transmembrane region" description="Helical" evidence="7">
    <location>
        <begin position="70"/>
        <end position="89"/>
    </location>
</feature>
<evidence type="ECO:0000256" key="3">
    <source>
        <dbReference type="ARBA" id="ARBA00022475"/>
    </source>
</evidence>
<sequence>MKAMNRWKAIGLVLTGAASYGLLSSFVKLGYQQGFTAEEVTGSQVFFGFIGLWLLSLFQLRKMKSVTRPVIVKLVLSGTFTGLTGYFYYHSLQSLDASFAVLLLFQFTWMGLLLDWVLERRVPNRYQWIAVVMILAGTVLSSGILSGSLTRINASGIGLGLLAACCYTLFIYFSGRVATHLPALIRTTWMITGAALIVLTLMPPRFLWNGALGEGLWLWGILLSVLGMIVPSYLFAKGAPHMATGLAAVLGSVELPVVIVCSAVLLKETTTPMQWIGIMVILLGIAVSERKVRVRTASTS</sequence>
<feature type="domain" description="EamA" evidence="8">
    <location>
        <begin position="155"/>
        <end position="287"/>
    </location>
</feature>
<feature type="transmembrane region" description="Helical" evidence="7">
    <location>
        <begin position="184"/>
        <end position="204"/>
    </location>
</feature>
<gene>
    <name evidence="9" type="ORF">CF651_13100</name>
</gene>
<dbReference type="Gene3D" id="1.10.3730.20">
    <property type="match status" value="1"/>
</dbReference>
<protein>
    <submittedName>
        <fullName evidence="9">Multidrug transporter</fullName>
    </submittedName>
</protein>
<dbReference type="PANTHER" id="PTHR42920">
    <property type="entry name" value="OS03G0707200 PROTEIN-RELATED"/>
    <property type="match status" value="1"/>
</dbReference>
<evidence type="ECO:0000313" key="10">
    <source>
        <dbReference type="Proteomes" id="UP000215509"/>
    </source>
</evidence>
<comment type="caution">
    <text evidence="9">The sequence shown here is derived from an EMBL/GenBank/DDBJ whole genome shotgun (WGS) entry which is preliminary data.</text>
</comment>
<evidence type="ECO:0000256" key="4">
    <source>
        <dbReference type="ARBA" id="ARBA00022692"/>
    </source>
</evidence>
<evidence type="ECO:0000256" key="2">
    <source>
        <dbReference type="ARBA" id="ARBA00007362"/>
    </source>
</evidence>
<dbReference type="GO" id="GO:0005886">
    <property type="term" value="C:plasma membrane"/>
    <property type="evidence" value="ECO:0007669"/>
    <property type="project" value="UniProtKB-SubCell"/>
</dbReference>
<dbReference type="AlphaFoldDB" id="A0A229URD5"/>
<dbReference type="InterPro" id="IPR037185">
    <property type="entry name" value="EmrE-like"/>
</dbReference>
<feature type="transmembrane region" description="Helical" evidence="7">
    <location>
        <begin position="40"/>
        <end position="58"/>
    </location>
</feature>
<name>A0A229URD5_9BACL</name>
<accession>A0A229URD5</accession>
<evidence type="ECO:0000256" key="1">
    <source>
        <dbReference type="ARBA" id="ARBA00004651"/>
    </source>
</evidence>
<proteinExistence type="inferred from homology"/>
<comment type="similarity">
    <text evidence="2">Belongs to the EamA transporter family.</text>
</comment>
<dbReference type="OrthoDB" id="3180815at2"/>
<feature type="transmembrane region" description="Helical" evidence="7">
    <location>
        <begin position="95"/>
        <end position="114"/>
    </location>
</feature>
<feature type="transmembrane region" description="Helical" evidence="7">
    <location>
        <begin position="216"/>
        <end position="236"/>
    </location>
</feature>
<keyword evidence="10" id="KW-1185">Reference proteome</keyword>
<feature type="domain" description="EamA" evidence="8">
    <location>
        <begin position="8"/>
        <end position="142"/>
    </location>
</feature>
<evidence type="ECO:0000313" key="9">
    <source>
        <dbReference type="EMBL" id="OXM86147.1"/>
    </source>
</evidence>
<dbReference type="InterPro" id="IPR000620">
    <property type="entry name" value="EamA_dom"/>
</dbReference>
<keyword evidence="4 7" id="KW-0812">Transmembrane</keyword>
<dbReference type="RefSeq" id="WP_094015296.1">
    <property type="nucleotide sequence ID" value="NZ_NMQW01000017.1"/>
</dbReference>
<organism evidence="9 10">
    <name type="scientific">Paenibacillus rigui</name>
    <dbReference type="NCBI Taxonomy" id="554312"/>
    <lineage>
        <taxon>Bacteria</taxon>
        <taxon>Bacillati</taxon>
        <taxon>Bacillota</taxon>
        <taxon>Bacilli</taxon>
        <taxon>Bacillales</taxon>
        <taxon>Paenibacillaceae</taxon>
        <taxon>Paenibacillus</taxon>
    </lineage>
</organism>
<feature type="transmembrane region" description="Helical" evidence="7">
    <location>
        <begin position="126"/>
        <end position="146"/>
    </location>
</feature>
<evidence type="ECO:0000259" key="8">
    <source>
        <dbReference type="Pfam" id="PF00892"/>
    </source>
</evidence>
<feature type="transmembrane region" description="Helical" evidence="7">
    <location>
        <begin position="272"/>
        <end position="288"/>
    </location>
</feature>
<evidence type="ECO:0000256" key="5">
    <source>
        <dbReference type="ARBA" id="ARBA00022989"/>
    </source>
</evidence>
<dbReference type="Pfam" id="PF00892">
    <property type="entry name" value="EamA"/>
    <property type="match status" value="2"/>
</dbReference>
<dbReference type="PANTHER" id="PTHR42920:SF5">
    <property type="entry name" value="EAMA DOMAIN-CONTAINING PROTEIN"/>
    <property type="match status" value="1"/>
</dbReference>
<evidence type="ECO:0000256" key="7">
    <source>
        <dbReference type="SAM" id="Phobius"/>
    </source>
</evidence>
<dbReference type="EMBL" id="NMQW01000017">
    <property type="protein sequence ID" value="OXM86147.1"/>
    <property type="molecule type" value="Genomic_DNA"/>
</dbReference>
<keyword evidence="6 7" id="KW-0472">Membrane</keyword>
<keyword evidence="5 7" id="KW-1133">Transmembrane helix</keyword>
<comment type="subcellular location">
    <subcellularLocation>
        <location evidence="1">Cell membrane</location>
        <topology evidence="1">Multi-pass membrane protein</topology>
    </subcellularLocation>
</comment>
<dbReference type="SUPFAM" id="SSF103481">
    <property type="entry name" value="Multidrug resistance efflux transporter EmrE"/>
    <property type="match status" value="2"/>
</dbReference>
<evidence type="ECO:0000256" key="6">
    <source>
        <dbReference type="ARBA" id="ARBA00023136"/>
    </source>
</evidence>
<keyword evidence="3" id="KW-1003">Cell membrane</keyword>
<dbReference type="Proteomes" id="UP000215509">
    <property type="component" value="Unassembled WGS sequence"/>
</dbReference>